<dbReference type="InterPro" id="IPR011009">
    <property type="entry name" value="Kinase-like_dom_sf"/>
</dbReference>
<dbReference type="GO" id="GO:0050321">
    <property type="term" value="F:tau-protein kinase activity"/>
    <property type="evidence" value="ECO:0007669"/>
    <property type="project" value="TreeGrafter"/>
</dbReference>
<keyword evidence="11" id="KW-0460">Magnesium</keyword>
<dbReference type="EMBL" id="VYZN01000026">
    <property type="protein sequence ID" value="KAE9535194.1"/>
    <property type="molecule type" value="Genomic_DNA"/>
</dbReference>
<dbReference type="InterPro" id="IPR008271">
    <property type="entry name" value="Ser/Thr_kinase_AS"/>
</dbReference>
<reference evidence="16 17" key="1">
    <citation type="submission" date="2019-08" db="EMBL/GenBank/DDBJ databases">
        <title>The genome of the soybean aphid Biotype 1, its phylome, world population structure and adaptation to the North American continent.</title>
        <authorList>
            <person name="Giordano R."/>
            <person name="Donthu R.K."/>
            <person name="Hernandez A.G."/>
            <person name="Wright C.L."/>
            <person name="Zimin A.V."/>
        </authorList>
    </citation>
    <scope>NUCLEOTIDE SEQUENCE [LARGE SCALE GENOMIC DNA]</scope>
    <source>
        <tissue evidence="16">Whole aphids</tissue>
    </source>
</reference>
<evidence type="ECO:0000313" key="17">
    <source>
        <dbReference type="Proteomes" id="UP000475862"/>
    </source>
</evidence>
<dbReference type="GO" id="GO:0035556">
    <property type="term" value="P:intracellular signal transduction"/>
    <property type="evidence" value="ECO:0007669"/>
    <property type="project" value="TreeGrafter"/>
</dbReference>
<evidence type="ECO:0000259" key="15">
    <source>
        <dbReference type="PROSITE" id="PS50011"/>
    </source>
</evidence>
<evidence type="ECO:0000256" key="5">
    <source>
        <dbReference type="ARBA" id="ARBA00022553"/>
    </source>
</evidence>
<dbReference type="Pfam" id="PF00069">
    <property type="entry name" value="Pkinase"/>
    <property type="match status" value="1"/>
</dbReference>
<comment type="catalytic activity">
    <reaction evidence="13">
        <text>L-seryl-[protein] + ATP = O-phospho-L-seryl-[protein] + ADP + H(+)</text>
        <dbReference type="Rhea" id="RHEA:17989"/>
        <dbReference type="Rhea" id="RHEA-COMP:9863"/>
        <dbReference type="Rhea" id="RHEA-COMP:11604"/>
        <dbReference type="ChEBI" id="CHEBI:15378"/>
        <dbReference type="ChEBI" id="CHEBI:29999"/>
        <dbReference type="ChEBI" id="CHEBI:30616"/>
        <dbReference type="ChEBI" id="CHEBI:83421"/>
        <dbReference type="ChEBI" id="CHEBI:456216"/>
        <dbReference type="EC" id="2.7.11.1"/>
    </reaction>
</comment>
<dbReference type="PANTHER" id="PTHR24346:SF42">
    <property type="entry name" value="SERINE_THREONINE-PROTEIN KINASE SIK3"/>
    <property type="match status" value="1"/>
</dbReference>
<dbReference type="SMART" id="SM00220">
    <property type="entry name" value="S_TKc"/>
    <property type="match status" value="1"/>
</dbReference>
<dbReference type="PANTHER" id="PTHR24346">
    <property type="entry name" value="MAP/MICROTUBULE AFFINITY-REGULATING KINASE"/>
    <property type="match status" value="1"/>
</dbReference>
<protein>
    <recommendedName>
        <fullName evidence="3">non-specific serine/threonine protein kinase</fullName>
        <ecNumber evidence="3">2.7.11.1</ecNumber>
    </recommendedName>
</protein>
<dbReference type="EC" id="2.7.11.1" evidence="3"/>
<dbReference type="GO" id="GO:0046872">
    <property type="term" value="F:metal ion binding"/>
    <property type="evidence" value="ECO:0007669"/>
    <property type="project" value="UniProtKB-KW"/>
</dbReference>
<evidence type="ECO:0000313" key="16">
    <source>
        <dbReference type="EMBL" id="KAE9535194.1"/>
    </source>
</evidence>
<keyword evidence="8" id="KW-0547">Nucleotide-binding</keyword>
<dbReference type="FunFam" id="3.30.200.20:FF:000003">
    <property type="entry name" value="Non-specific serine/threonine protein kinase"/>
    <property type="match status" value="1"/>
</dbReference>
<evidence type="ECO:0000256" key="7">
    <source>
        <dbReference type="ARBA" id="ARBA00022723"/>
    </source>
</evidence>
<dbReference type="FunFam" id="1.10.510.10:FF:000156">
    <property type="entry name" value="Serine/threonine-protein kinase SIK3 homolog"/>
    <property type="match status" value="1"/>
</dbReference>
<comment type="cofactor">
    <cofactor evidence="1">
        <name>Mg(2+)</name>
        <dbReference type="ChEBI" id="CHEBI:18420"/>
    </cofactor>
</comment>
<feature type="compositionally biased region" description="Polar residues" evidence="14">
    <location>
        <begin position="566"/>
        <end position="578"/>
    </location>
</feature>
<evidence type="ECO:0000256" key="8">
    <source>
        <dbReference type="ARBA" id="ARBA00022741"/>
    </source>
</evidence>
<dbReference type="PROSITE" id="PS50011">
    <property type="entry name" value="PROTEIN_KINASE_DOM"/>
    <property type="match status" value="1"/>
</dbReference>
<keyword evidence="17" id="KW-1185">Reference proteome</keyword>
<evidence type="ECO:0000256" key="3">
    <source>
        <dbReference type="ARBA" id="ARBA00012513"/>
    </source>
</evidence>
<evidence type="ECO:0000256" key="6">
    <source>
        <dbReference type="ARBA" id="ARBA00022679"/>
    </source>
</evidence>
<dbReference type="GO" id="GO:0000226">
    <property type="term" value="P:microtubule cytoskeleton organization"/>
    <property type="evidence" value="ECO:0007669"/>
    <property type="project" value="TreeGrafter"/>
</dbReference>
<keyword evidence="4" id="KW-0723">Serine/threonine-protein kinase</keyword>
<evidence type="ECO:0000256" key="13">
    <source>
        <dbReference type="ARBA" id="ARBA00048679"/>
    </source>
</evidence>
<dbReference type="Proteomes" id="UP000475862">
    <property type="component" value="Unassembled WGS sequence"/>
</dbReference>
<sequence>MGGTNTIVQVDESLMRGKRKYNRGRLLGADIATENVDVNEARYFVVEKRDRQTLHGIIQNEIEIGTEIHSDEWLAYKTLETKGIKTHWLWLWSVLGVLLSNRNEEITKNGSKRLLCRQHRLFTIPRTVSSRPPVFHSFVRCWMRNVVKRVLRNAVVKLCKHHGSCATTSVSRTQQPIGQPSGACWILRTGKDDWQRQLCRCQAGQTCCHKLQVKVAIKIIDKTQLNEDNLKKIFREIQIMSKLNHPHIVRLFQVMETEKMIYLVTEYAAGGEIFDFLVKKGRMDEPAACHIFKQIVEAVSYCHNKNIVHRDLKAENLLLDADNNIKLADFGFSNHFYEGKLLSTWCGSPPYAAPELFQGQEYDGPKADIWSLGVVLYVLVCGSLPFDGNTLKVLRANVLSGMFRVPYFMSAACEHLIRHMLVIEPEKRLSLNQIESHKWIKQLSEPVTKRLIVDVNPMMNTAVIELMLQLPGLDKDMIVNSVQQKKFDHVSAIYHLLVDKLDTTVNQSNTTNQSLVNDTNIDGSVNINSNLIENLPLYSMSLYGQDGSIYDSQQLEKYGDVDIGESASSNKTQDSHPVTTRRHTVGPGNGLMTQVTNYFYIC</sequence>
<evidence type="ECO:0000256" key="4">
    <source>
        <dbReference type="ARBA" id="ARBA00022527"/>
    </source>
</evidence>
<proteinExistence type="inferred from homology"/>
<gene>
    <name evidence="16" type="ORF">AGLY_007927</name>
</gene>
<dbReference type="CDD" id="cd14338">
    <property type="entry name" value="UBA_SIK"/>
    <property type="match status" value="1"/>
</dbReference>
<evidence type="ECO:0000256" key="14">
    <source>
        <dbReference type="SAM" id="MobiDB-lite"/>
    </source>
</evidence>
<dbReference type="Pfam" id="PF23312">
    <property type="entry name" value="UBA_SIK3"/>
    <property type="match status" value="1"/>
</dbReference>
<evidence type="ECO:0000256" key="10">
    <source>
        <dbReference type="ARBA" id="ARBA00022840"/>
    </source>
</evidence>
<comment type="caution">
    <text evidence="16">The sequence shown here is derived from an EMBL/GenBank/DDBJ whole genome shotgun (WGS) entry which is preliminary data.</text>
</comment>
<keyword evidence="10" id="KW-0067">ATP-binding</keyword>
<name>A0A6G0TLQ1_APHGL</name>
<accession>A0A6G0TLQ1</accession>
<evidence type="ECO:0000256" key="11">
    <source>
        <dbReference type="ARBA" id="ARBA00022842"/>
    </source>
</evidence>
<dbReference type="GO" id="GO:0005737">
    <property type="term" value="C:cytoplasm"/>
    <property type="evidence" value="ECO:0007669"/>
    <property type="project" value="TreeGrafter"/>
</dbReference>
<dbReference type="PROSITE" id="PS00108">
    <property type="entry name" value="PROTEIN_KINASE_ST"/>
    <property type="match status" value="1"/>
</dbReference>
<dbReference type="AlphaFoldDB" id="A0A6G0TLQ1"/>
<keyword evidence="6" id="KW-0808">Transferase</keyword>
<keyword evidence="9" id="KW-0418">Kinase</keyword>
<comment type="similarity">
    <text evidence="2">Belongs to the protein kinase superfamily. CAMK Ser/Thr protein kinase family. SNF1 subfamily.</text>
</comment>
<feature type="region of interest" description="Disordered" evidence="14">
    <location>
        <begin position="564"/>
        <end position="587"/>
    </location>
</feature>
<dbReference type="InterPro" id="IPR057380">
    <property type="entry name" value="UBA_SIK1/2/3"/>
</dbReference>
<organism evidence="16 17">
    <name type="scientific">Aphis glycines</name>
    <name type="common">Soybean aphid</name>
    <dbReference type="NCBI Taxonomy" id="307491"/>
    <lineage>
        <taxon>Eukaryota</taxon>
        <taxon>Metazoa</taxon>
        <taxon>Ecdysozoa</taxon>
        <taxon>Arthropoda</taxon>
        <taxon>Hexapoda</taxon>
        <taxon>Insecta</taxon>
        <taxon>Pterygota</taxon>
        <taxon>Neoptera</taxon>
        <taxon>Paraneoptera</taxon>
        <taxon>Hemiptera</taxon>
        <taxon>Sternorrhyncha</taxon>
        <taxon>Aphidomorpha</taxon>
        <taxon>Aphidoidea</taxon>
        <taxon>Aphididae</taxon>
        <taxon>Aphidini</taxon>
        <taxon>Aphis</taxon>
        <taxon>Aphis</taxon>
    </lineage>
</organism>
<dbReference type="Gene3D" id="1.10.510.10">
    <property type="entry name" value="Transferase(Phosphotransferase) domain 1"/>
    <property type="match status" value="1"/>
</dbReference>
<dbReference type="OrthoDB" id="193931at2759"/>
<evidence type="ECO:0000256" key="9">
    <source>
        <dbReference type="ARBA" id="ARBA00022777"/>
    </source>
</evidence>
<evidence type="ECO:0000256" key="2">
    <source>
        <dbReference type="ARBA" id="ARBA00006234"/>
    </source>
</evidence>
<evidence type="ECO:0000256" key="1">
    <source>
        <dbReference type="ARBA" id="ARBA00001946"/>
    </source>
</evidence>
<dbReference type="InterPro" id="IPR000719">
    <property type="entry name" value="Prot_kinase_dom"/>
</dbReference>
<keyword evidence="5" id="KW-0597">Phosphoprotein</keyword>
<dbReference type="SUPFAM" id="SSF56112">
    <property type="entry name" value="Protein kinase-like (PK-like)"/>
    <property type="match status" value="1"/>
</dbReference>
<evidence type="ECO:0000256" key="12">
    <source>
        <dbReference type="ARBA" id="ARBA00047899"/>
    </source>
</evidence>
<comment type="catalytic activity">
    <reaction evidence="12">
        <text>L-threonyl-[protein] + ATP = O-phospho-L-threonyl-[protein] + ADP + H(+)</text>
        <dbReference type="Rhea" id="RHEA:46608"/>
        <dbReference type="Rhea" id="RHEA-COMP:11060"/>
        <dbReference type="Rhea" id="RHEA-COMP:11605"/>
        <dbReference type="ChEBI" id="CHEBI:15378"/>
        <dbReference type="ChEBI" id="CHEBI:30013"/>
        <dbReference type="ChEBI" id="CHEBI:30616"/>
        <dbReference type="ChEBI" id="CHEBI:61977"/>
        <dbReference type="ChEBI" id="CHEBI:456216"/>
        <dbReference type="EC" id="2.7.11.1"/>
    </reaction>
</comment>
<feature type="domain" description="Protein kinase" evidence="15">
    <location>
        <begin position="156"/>
        <end position="440"/>
    </location>
</feature>
<keyword evidence="7" id="KW-0479">Metal-binding</keyword>
<dbReference type="GO" id="GO:0005524">
    <property type="term" value="F:ATP binding"/>
    <property type="evidence" value="ECO:0007669"/>
    <property type="project" value="UniProtKB-KW"/>
</dbReference>